<keyword evidence="4" id="KW-0964">Secreted</keyword>
<feature type="signal peptide" evidence="10">
    <location>
        <begin position="1"/>
        <end position="18"/>
    </location>
</feature>
<keyword evidence="3" id="KW-0134">Cell wall</keyword>
<evidence type="ECO:0000256" key="9">
    <source>
        <dbReference type="RuleBase" id="RU361169"/>
    </source>
</evidence>
<dbReference type="PROSITE" id="PS00502">
    <property type="entry name" value="POLYGALACTURONASE"/>
    <property type="match status" value="1"/>
</dbReference>
<protein>
    <recommendedName>
        <fullName evidence="13">Exopolygalacturonase-like</fullName>
    </recommendedName>
</protein>
<comment type="similarity">
    <text evidence="2 9">Belongs to the glycosyl hydrolase 28 family.</text>
</comment>
<accession>A0ABD1M5B1</accession>
<dbReference type="SUPFAM" id="SSF51126">
    <property type="entry name" value="Pectin lyase-like"/>
    <property type="match status" value="1"/>
</dbReference>
<dbReference type="InterPro" id="IPR006626">
    <property type="entry name" value="PbH1"/>
</dbReference>
<dbReference type="Pfam" id="PF00295">
    <property type="entry name" value="Glyco_hydro_28"/>
    <property type="match status" value="1"/>
</dbReference>
<dbReference type="InterPro" id="IPR011050">
    <property type="entry name" value="Pectin_lyase_fold/virulence"/>
</dbReference>
<comment type="caution">
    <text evidence="11">The sequence shown here is derived from an EMBL/GenBank/DDBJ whole genome shotgun (WGS) entry which is preliminary data.</text>
</comment>
<dbReference type="Gene3D" id="2.160.20.10">
    <property type="entry name" value="Single-stranded right-handed beta-helix, Pectin lyase-like"/>
    <property type="match status" value="1"/>
</dbReference>
<gene>
    <name evidence="11" type="ORF">Fmac_018553</name>
</gene>
<evidence type="ECO:0000313" key="12">
    <source>
        <dbReference type="Proteomes" id="UP001603857"/>
    </source>
</evidence>
<feature type="chain" id="PRO_5044868122" description="Exopolygalacturonase-like" evidence="10">
    <location>
        <begin position="19"/>
        <end position="367"/>
    </location>
</feature>
<keyword evidence="12" id="KW-1185">Reference proteome</keyword>
<reference evidence="11 12" key="1">
    <citation type="submission" date="2024-08" db="EMBL/GenBank/DDBJ databases">
        <title>Insights into the chromosomal genome structure of Flemingia macrophylla.</title>
        <authorList>
            <person name="Ding Y."/>
            <person name="Zhao Y."/>
            <person name="Bi W."/>
            <person name="Wu M."/>
            <person name="Zhao G."/>
            <person name="Gong Y."/>
            <person name="Li W."/>
            <person name="Zhang P."/>
        </authorList>
    </citation>
    <scope>NUCLEOTIDE SEQUENCE [LARGE SCALE GENOMIC DNA]</scope>
    <source>
        <strain evidence="11">DYQJB</strain>
        <tissue evidence="11">Leaf</tissue>
    </source>
</reference>
<name>A0ABD1M5B1_9FABA</name>
<dbReference type="InterPro" id="IPR000743">
    <property type="entry name" value="Glyco_hydro_28"/>
</dbReference>
<dbReference type="GO" id="GO:0071555">
    <property type="term" value="P:cell wall organization"/>
    <property type="evidence" value="ECO:0007669"/>
    <property type="project" value="UniProtKB-KW"/>
</dbReference>
<evidence type="ECO:0000256" key="3">
    <source>
        <dbReference type="ARBA" id="ARBA00022512"/>
    </source>
</evidence>
<evidence type="ECO:0000313" key="11">
    <source>
        <dbReference type="EMBL" id="KAL2330972.1"/>
    </source>
</evidence>
<organism evidence="11 12">
    <name type="scientific">Flemingia macrophylla</name>
    <dbReference type="NCBI Taxonomy" id="520843"/>
    <lineage>
        <taxon>Eukaryota</taxon>
        <taxon>Viridiplantae</taxon>
        <taxon>Streptophyta</taxon>
        <taxon>Embryophyta</taxon>
        <taxon>Tracheophyta</taxon>
        <taxon>Spermatophyta</taxon>
        <taxon>Magnoliopsida</taxon>
        <taxon>eudicotyledons</taxon>
        <taxon>Gunneridae</taxon>
        <taxon>Pentapetalae</taxon>
        <taxon>rosids</taxon>
        <taxon>fabids</taxon>
        <taxon>Fabales</taxon>
        <taxon>Fabaceae</taxon>
        <taxon>Papilionoideae</taxon>
        <taxon>50 kb inversion clade</taxon>
        <taxon>NPAAA clade</taxon>
        <taxon>indigoferoid/millettioid clade</taxon>
        <taxon>Phaseoleae</taxon>
        <taxon>Flemingia</taxon>
    </lineage>
</organism>
<sequence>MCAKYLFTFFLLVWITEARDKIFKVTDYGAVGDGNKENTWSDACKWNGSATVLIPKGTFMLKSVVFNGPCHSSMTFQITGGTLDGQGTATRQKCNNDPNCQILFTTMDLDFINNGVIQNLHSVDSKGGHFIVFGSNNMTFTNVTISAPADNRNTDGIKISHTNGVTITDVNIGTGDDCVAMIAGTKNVQISNVFCGPGHGISVGSLGKFDGAEVVEDISVKNCTFNGTLAGVQIKTWAAPLNTTQYASNFFYEDIVMTNVQRPIVIDQFYCPERNCDPKENSQVQISNATYKNIQGSSAGNFAVTFNCSRVNPCQNISVEDINFSSDEKGKQITNFCSQVTGTSSGKQIPSSCLPQHKFVETPFSSQ</sequence>
<evidence type="ECO:0000256" key="5">
    <source>
        <dbReference type="ARBA" id="ARBA00022801"/>
    </source>
</evidence>
<dbReference type="AlphaFoldDB" id="A0ABD1M5B1"/>
<evidence type="ECO:0000256" key="10">
    <source>
        <dbReference type="SAM" id="SignalP"/>
    </source>
</evidence>
<evidence type="ECO:0008006" key="13">
    <source>
        <dbReference type="Google" id="ProtNLM"/>
    </source>
</evidence>
<keyword evidence="10" id="KW-0732">Signal</keyword>
<evidence type="ECO:0000256" key="2">
    <source>
        <dbReference type="ARBA" id="ARBA00008834"/>
    </source>
</evidence>
<evidence type="ECO:0000256" key="4">
    <source>
        <dbReference type="ARBA" id="ARBA00022525"/>
    </source>
</evidence>
<dbReference type="GO" id="GO:0004553">
    <property type="term" value="F:hydrolase activity, hydrolyzing O-glycosyl compounds"/>
    <property type="evidence" value="ECO:0007669"/>
    <property type="project" value="UniProtKB-ARBA"/>
</dbReference>
<comment type="subcellular location">
    <subcellularLocation>
        <location evidence="1">Secreted</location>
        <location evidence="1">Cell wall</location>
    </subcellularLocation>
</comment>
<dbReference type="EMBL" id="JBGMDY010000006">
    <property type="protein sequence ID" value="KAL2330972.1"/>
    <property type="molecule type" value="Genomic_DNA"/>
</dbReference>
<evidence type="ECO:0000256" key="1">
    <source>
        <dbReference type="ARBA" id="ARBA00004191"/>
    </source>
</evidence>
<feature type="active site" evidence="8">
    <location>
        <position position="199"/>
    </location>
</feature>
<evidence type="ECO:0000256" key="7">
    <source>
        <dbReference type="ARBA" id="ARBA00023316"/>
    </source>
</evidence>
<keyword evidence="5 9" id="KW-0378">Hydrolase</keyword>
<dbReference type="InterPro" id="IPR012334">
    <property type="entry name" value="Pectin_lyas_fold"/>
</dbReference>
<dbReference type="PANTHER" id="PTHR31375">
    <property type="match status" value="1"/>
</dbReference>
<evidence type="ECO:0000256" key="6">
    <source>
        <dbReference type="ARBA" id="ARBA00023295"/>
    </source>
</evidence>
<keyword evidence="7" id="KW-0961">Cell wall biogenesis/degradation</keyword>
<proteinExistence type="inferred from homology"/>
<evidence type="ECO:0000256" key="8">
    <source>
        <dbReference type="PROSITE-ProRule" id="PRU10052"/>
    </source>
</evidence>
<dbReference type="Proteomes" id="UP001603857">
    <property type="component" value="Unassembled WGS sequence"/>
</dbReference>
<dbReference type="SMART" id="SM00710">
    <property type="entry name" value="PbH1"/>
    <property type="match status" value="5"/>
</dbReference>
<keyword evidence="6 9" id="KW-0326">Glycosidase</keyword>